<dbReference type="Proteomes" id="UP000499080">
    <property type="component" value="Unassembled WGS sequence"/>
</dbReference>
<dbReference type="AlphaFoldDB" id="A0A4Y2E3J5"/>
<dbReference type="OrthoDB" id="6626910at2759"/>
<sequence>MLRNDGIAVDCPSQQDVDKILERIGNNPSFQEEIQPISIKKHLPKCIVYSIEPEFTEEQMEAALLQSLGDVHKDLKVFPIKRRTCKTHWVFQTPVYIYRQLRKRQKLTID</sequence>
<dbReference type="EMBL" id="BGPR01000503">
    <property type="protein sequence ID" value="GBM23743.1"/>
    <property type="molecule type" value="Genomic_DNA"/>
</dbReference>
<evidence type="ECO:0000313" key="2">
    <source>
        <dbReference type="Proteomes" id="UP000499080"/>
    </source>
</evidence>
<organism evidence="1 2">
    <name type="scientific">Araneus ventricosus</name>
    <name type="common">Orbweaver spider</name>
    <name type="synonym">Epeira ventricosa</name>
    <dbReference type="NCBI Taxonomy" id="182803"/>
    <lineage>
        <taxon>Eukaryota</taxon>
        <taxon>Metazoa</taxon>
        <taxon>Ecdysozoa</taxon>
        <taxon>Arthropoda</taxon>
        <taxon>Chelicerata</taxon>
        <taxon>Arachnida</taxon>
        <taxon>Araneae</taxon>
        <taxon>Araneomorphae</taxon>
        <taxon>Entelegynae</taxon>
        <taxon>Araneoidea</taxon>
        <taxon>Araneidae</taxon>
        <taxon>Araneus</taxon>
    </lineage>
</organism>
<keyword evidence="2" id="KW-1185">Reference proteome</keyword>
<gene>
    <name evidence="1" type="ORF">AVEN_271109_1</name>
</gene>
<protein>
    <submittedName>
        <fullName evidence="1">Uncharacterized protein</fullName>
    </submittedName>
</protein>
<proteinExistence type="predicted"/>
<reference evidence="1 2" key="1">
    <citation type="journal article" date="2019" name="Sci. Rep.">
        <title>Orb-weaving spider Araneus ventricosus genome elucidates the spidroin gene catalogue.</title>
        <authorList>
            <person name="Kono N."/>
            <person name="Nakamura H."/>
            <person name="Ohtoshi R."/>
            <person name="Moran D.A.P."/>
            <person name="Shinohara A."/>
            <person name="Yoshida Y."/>
            <person name="Fujiwara M."/>
            <person name="Mori M."/>
            <person name="Tomita M."/>
            <person name="Arakawa K."/>
        </authorList>
    </citation>
    <scope>NUCLEOTIDE SEQUENCE [LARGE SCALE GENOMIC DNA]</scope>
</reference>
<name>A0A4Y2E3J5_ARAVE</name>
<evidence type="ECO:0000313" key="1">
    <source>
        <dbReference type="EMBL" id="GBM23743.1"/>
    </source>
</evidence>
<comment type="caution">
    <text evidence="1">The sequence shown here is derived from an EMBL/GenBank/DDBJ whole genome shotgun (WGS) entry which is preliminary data.</text>
</comment>
<accession>A0A4Y2E3J5</accession>